<evidence type="ECO:0000259" key="7">
    <source>
        <dbReference type="Pfam" id="PF03958"/>
    </source>
</evidence>
<feature type="region of interest" description="Disordered" evidence="5">
    <location>
        <begin position="245"/>
        <end position="298"/>
    </location>
</feature>
<comment type="subcellular location">
    <subcellularLocation>
        <location evidence="1 4">Cell outer membrane</location>
    </subcellularLocation>
</comment>
<dbReference type="PANTHER" id="PTHR30332">
    <property type="entry name" value="PROBABLE GENERAL SECRETION PATHWAY PROTEIN D"/>
    <property type="match status" value="1"/>
</dbReference>
<dbReference type="PRINTS" id="PR01337">
    <property type="entry name" value="TYPE3OMGPROT"/>
</dbReference>
<dbReference type="InterPro" id="IPR050810">
    <property type="entry name" value="Bact_Secretion_Sys_Channel"/>
</dbReference>
<evidence type="ECO:0000256" key="5">
    <source>
        <dbReference type="SAM" id="MobiDB-lite"/>
    </source>
</evidence>
<dbReference type="PANTHER" id="PTHR30332:SF5">
    <property type="entry name" value="SPI-1 TYPE 3 SECRETION SYSTEM SECRETIN"/>
    <property type="match status" value="1"/>
</dbReference>
<comment type="caution">
    <text evidence="8">The sequence shown here is derived from an EMBL/GenBank/DDBJ whole genome shotgun (WGS) entry which is preliminary data.</text>
</comment>
<dbReference type="InterPro" id="IPR004846">
    <property type="entry name" value="T2SS/T3SS_dom"/>
</dbReference>
<gene>
    <name evidence="8" type="primary">sctC</name>
    <name evidence="8" type="ORF">GCM10023213_47810</name>
</gene>
<feature type="compositionally biased region" description="Polar residues" evidence="5">
    <location>
        <begin position="275"/>
        <end position="287"/>
    </location>
</feature>
<feature type="region of interest" description="Disordered" evidence="5">
    <location>
        <begin position="622"/>
        <end position="677"/>
    </location>
</feature>
<dbReference type="InterPro" id="IPR005644">
    <property type="entry name" value="NolW-like"/>
</dbReference>
<evidence type="ECO:0000259" key="6">
    <source>
        <dbReference type="Pfam" id="PF00263"/>
    </source>
</evidence>
<evidence type="ECO:0000256" key="4">
    <source>
        <dbReference type="RuleBase" id="RU004004"/>
    </source>
</evidence>
<keyword evidence="4" id="KW-0813">Transport</keyword>
<dbReference type="Pfam" id="PF03958">
    <property type="entry name" value="Secretin_N"/>
    <property type="match status" value="1"/>
</dbReference>
<keyword evidence="2" id="KW-0732">Signal</keyword>
<comment type="similarity">
    <text evidence="3">Belongs to the bacterial secretin family.</text>
</comment>
<evidence type="ECO:0000313" key="8">
    <source>
        <dbReference type="EMBL" id="GAA5149723.1"/>
    </source>
</evidence>
<dbReference type="EMBL" id="BAABIA010000015">
    <property type="protein sequence ID" value="GAA5149723.1"/>
    <property type="molecule type" value="Genomic_DNA"/>
</dbReference>
<protein>
    <submittedName>
        <fullName evidence="8">Type III secretion system outer membrane ring subunit SctC</fullName>
    </submittedName>
</protein>
<evidence type="ECO:0000256" key="2">
    <source>
        <dbReference type="ARBA" id="ARBA00022729"/>
    </source>
</evidence>
<accession>A0ABP9PS28</accession>
<dbReference type="Gene3D" id="3.55.50.30">
    <property type="match status" value="1"/>
</dbReference>
<feature type="domain" description="Type II/III secretion system secretin-like" evidence="6">
    <location>
        <begin position="423"/>
        <end position="581"/>
    </location>
</feature>
<dbReference type="Proteomes" id="UP001499852">
    <property type="component" value="Unassembled WGS sequence"/>
</dbReference>
<evidence type="ECO:0000256" key="1">
    <source>
        <dbReference type="ARBA" id="ARBA00004442"/>
    </source>
</evidence>
<dbReference type="NCBIfam" id="TIGR02516">
    <property type="entry name" value="type_III_yscC"/>
    <property type="match status" value="1"/>
</dbReference>
<evidence type="ECO:0000313" key="9">
    <source>
        <dbReference type="Proteomes" id="UP001499852"/>
    </source>
</evidence>
<name>A0ABP9PS28_9BACT</name>
<dbReference type="Pfam" id="PF00263">
    <property type="entry name" value="Secretin"/>
    <property type="match status" value="1"/>
</dbReference>
<dbReference type="InterPro" id="IPR003522">
    <property type="entry name" value="T3SS_OM_pore_YscC"/>
</dbReference>
<feature type="region of interest" description="Disordered" evidence="5">
    <location>
        <begin position="589"/>
        <end position="609"/>
    </location>
</feature>
<keyword evidence="9" id="KW-1185">Reference proteome</keyword>
<evidence type="ECO:0000256" key="3">
    <source>
        <dbReference type="RuleBase" id="RU004003"/>
    </source>
</evidence>
<feature type="compositionally biased region" description="Basic and acidic residues" evidence="5">
    <location>
        <begin position="288"/>
        <end position="297"/>
    </location>
</feature>
<proteinExistence type="inferred from homology"/>
<dbReference type="Gene3D" id="3.30.1370.120">
    <property type="match status" value="1"/>
</dbReference>
<feature type="compositionally biased region" description="Basic and acidic residues" evidence="5">
    <location>
        <begin position="630"/>
        <end position="640"/>
    </location>
</feature>
<organism evidence="8 9">
    <name type="scientific">Prosthecobacter algae</name>
    <dbReference type="NCBI Taxonomy" id="1144682"/>
    <lineage>
        <taxon>Bacteria</taxon>
        <taxon>Pseudomonadati</taxon>
        <taxon>Verrucomicrobiota</taxon>
        <taxon>Verrucomicrobiia</taxon>
        <taxon>Verrucomicrobiales</taxon>
        <taxon>Verrucomicrobiaceae</taxon>
        <taxon>Prosthecobacter</taxon>
    </lineage>
</organism>
<sequence>MMNSSLIPIICHFLAFLLLLSGSLCAQEYDRIPWRTKRVSFNVQQMSVRDLLKDLATSQNLPISISDSVKGVTSGQFKEVETQRFFDLICESNELVWFYDGVRMIIESADEVLSRPLTLPYLTPESLNEVLFSVGYASGPKGREVQVKMGHRQGVMLLVGGPQFIQATEALARDLDSQENQRINEQITVRTFRLNYASAGDSTVNTGSASRIIPGVVTSLQNLMTNQPVGSLLSTGVEETMNRVTRPGLRGKGLAAVGNPDAATPPRPFNPYDPTGSQQQATGNRSPRTAEDDRNDPRAPMIVADVRLNAVLVRDVAARMPLYEELIKMLDVSTKAIEITAAIVDIDSDNLRNVGIELLGLGKNGNDNGRLGFDADRGIFDGINTQGQQASFFDNANLARGAGLNATALISAGGYELLTRLRAVEQVGAGQIVSSPSVLTMENTQAVIRTDEKVYVRVEGNLQVDLFDVTTGVQLRVTPTIVKEGPRNDFRLQIDITDGSFSDTRVDEIPSTRESAINTQAMVPENKTLLLGGYSVERRVRNTRQVPLLAKVPGLGKLFSRNERNHERTQRFFFITPRIVDLRTEATNPADYSDTAGNELALPSHLSDDHLSRDKVEDLARRLAASTAHSQDDSVDDGKRPNALLPPLNDVPKAAPMPEASPSGNEKRPKPFYPSRP</sequence>
<dbReference type="InterPro" id="IPR038591">
    <property type="entry name" value="NolW-like_sf"/>
</dbReference>
<feature type="domain" description="NolW-like" evidence="7">
    <location>
        <begin position="189"/>
        <end position="332"/>
    </location>
</feature>
<reference evidence="9" key="1">
    <citation type="journal article" date="2019" name="Int. J. Syst. Evol. Microbiol.">
        <title>The Global Catalogue of Microorganisms (GCM) 10K type strain sequencing project: providing services to taxonomists for standard genome sequencing and annotation.</title>
        <authorList>
            <consortium name="The Broad Institute Genomics Platform"/>
            <consortium name="The Broad Institute Genome Sequencing Center for Infectious Disease"/>
            <person name="Wu L."/>
            <person name="Ma J."/>
        </authorList>
    </citation>
    <scope>NUCLEOTIDE SEQUENCE [LARGE SCALE GENOMIC DNA]</scope>
    <source>
        <strain evidence="9">JCM 18053</strain>
    </source>
</reference>